<keyword evidence="2" id="KW-1185">Reference proteome</keyword>
<proteinExistence type="predicted"/>
<accession>A0A238V362</accession>
<evidence type="ECO:0000313" key="2">
    <source>
        <dbReference type="Proteomes" id="UP000198310"/>
    </source>
</evidence>
<dbReference type="AlphaFoldDB" id="A0A238V362"/>
<sequence length="145" mass="16163">MKHLLASSLLLVTFLSCQKEEIPDANLNVYPQTWQLAKMTGNFPVFVKTGSDLPFQETYVFQADSTFTRTRQQGGQVIEVSGTFSARSYTDGPHLTLTYPADNNLINNCTAEPKETLIFQAENKTLTSSSQPCDGPLLEYTMSNR</sequence>
<dbReference type="RefSeq" id="WP_045689467.1">
    <property type="nucleotide sequence ID" value="NZ_FZNS01000001.1"/>
</dbReference>
<name>A0A238V362_9BACT</name>
<gene>
    <name evidence="1" type="ORF">SAMN06269173_10137</name>
</gene>
<organism evidence="1 2">
    <name type="scientific">Hymenobacter mucosus</name>
    <dbReference type="NCBI Taxonomy" id="1411120"/>
    <lineage>
        <taxon>Bacteria</taxon>
        <taxon>Pseudomonadati</taxon>
        <taxon>Bacteroidota</taxon>
        <taxon>Cytophagia</taxon>
        <taxon>Cytophagales</taxon>
        <taxon>Hymenobacteraceae</taxon>
        <taxon>Hymenobacter</taxon>
    </lineage>
</organism>
<evidence type="ECO:0000313" key="1">
    <source>
        <dbReference type="EMBL" id="SNR28706.1"/>
    </source>
</evidence>
<protein>
    <recommendedName>
        <fullName evidence="3">Lipocalin-like domain-containing protein</fullName>
    </recommendedName>
</protein>
<reference evidence="2" key="1">
    <citation type="submission" date="2017-06" db="EMBL/GenBank/DDBJ databases">
        <authorList>
            <person name="Varghese N."/>
            <person name="Submissions S."/>
        </authorList>
    </citation>
    <scope>NUCLEOTIDE SEQUENCE [LARGE SCALE GENOMIC DNA]</scope>
    <source>
        <strain evidence="2">DSM 28041</strain>
    </source>
</reference>
<dbReference type="Proteomes" id="UP000198310">
    <property type="component" value="Unassembled WGS sequence"/>
</dbReference>
<evidence type="ECO:0008006" key="3">
    <source>
        <dbReference type="Google" id="ProtNLM"/>
    </source>
</evidence>
<dbReference type="EMBL" id="FZNS01000001">
    <property type="protein sequence ID" value="SNR28706.1"/>
    <property type="molecule type" value="Genomic_DNA"/>
</dbReference>
<dbReference type="PROSITE" id="PS51257">
    <property type="entry name" value="PROKAR_LIPOPROTEIN"/>
    <property type="match status" value="1"/>
</dbReference>